<dbReference type="EMBL" id="CR522870">
    <property type="protein sequence ID" value="CAG35441.1"/>
    <property type="molecule type" value="Genomic_DNA"/>
</dbReference>
<protein>
    <submittedName>
        <fullName evidence="1">Uncharacterized protein</fullName>
    </submittedName>
</protein>
<dbReference type="Pfam" id="PF04381">
    <property type="entry name" value="RdgC"/>
    <property type="match status" value="1"/>
</dbReference>
<dbReference type="Proteomes" id="UP000000602">
    <property type="component" value="Chromosome"/>
</dbReference>
<dbReference type="KEGG" id="dps:DP0712"/>
<dbReference type="eggNOG" id="COG2974">
    <property type="taxonomic scope" value="Bacteria"/>
</dbReference>
<keyword evidence="2" id="KW-1185">Reference proteome</keyword>
<name>Q6AQD2_DESPS</name>
<evidence type="ECO:0000313" key="1">
    <source>
        <dbReference type="EMBL" id="CAG35441.1"/>
    </source>
</evidence>
<proteinExistence type="predicted"/>
<dbReference type="GO" id="GO:0006310">
    <property type="term" value="P:DNA recombination"/>
    <property type="evidence" value="ECO:0007669"/>
    <property type="project" value="InterPro"/>
</dbReference>
<organism evidence="1 2">
    <name type="scientific">Desulfotalea psychrophila (strain LSv54 / DSM 12343)</name>
    <dbReference type="NCBI Taxonomy" id="177439"/>
    <lineage>
        <taxon>Bacteria</taxon>
        <taxon>Pseudomonadati</taxon>
        <taxon>Thermodesulfobacteriota</taxon>
        <taxon>Desulfobulbia</taxon>
        <taxon>Desulfobulbales</taxon>
        <taxon>Desulfocapsaceae</taxon>
        <taxon>Desulfotalea</taxon>
    </lineage>
</organism>
<dbReference type="HOGENOM" id="CLU_114462_0_0_7"/>
<accession>Q6AQD2</accession>
<dbReference type="AlphaFoldDB" id="Q6AQD2"/>
<dbReference type="InterPro" id="IPR007476">
    <property type="entry name" value="RdgC"/>
</dbReference>
<gene>
    <name evidence="1" type="ordered locus">DP0712</name>
</gene>
<sequence>MHRPMYFVLQRWFSMGLLKGSASFVRFSVEGDLPENPLDFVADRVMSFAFRDIDDTYDEYSIGWVSINNMFDAKFKFASYIVGDYVTLTLRIDERRVSPAILKKCIQKEEERIKEEKQIPKIGRAMKVEIKERIRSELLRKSVPIPSIFDVCWGMSNSTLLFFSTNKKMQAVLEDFFKESFGLMIKQQIPYVVAESLISEENQANLELITPGVFV</sequence>
<dbReference type="STRING" id="177439.DP0712"/>
<reference evidence="2" key="1">
    <citation type="journal article" date="2004" name="Environ. Microbiol.">
        <title>The genome of Desulfotalea psychrophila, a sulfate-reducing bacterium from permanently cold Arctic sediments.</title>
        <authorList>
            <person name="Rabus R."/>
            <person name="Ruepp A."/>
            <person name="Frickey T."/>
            <person name="Rattei T."/>
            <person name="Fartmann B."/>
            <person name="Stark M."/>
            <person name="Bauer M."/>
            <person name="Zibat A."/>
            <person name="Lombardot T."/>
            <person name="Becker I."/>
            <person name="Amann J."/>
            <person name="Gellner K."/>
            <person name="Teeling H."/>
            <person name="Leuschner W.D."/>
            <person name="Gloeckner F.-O."/>
            <person name="Lupas A.N."/>
            <person name="Amann R."/>
            <person name="Klenk H.-P."/>
        </authorList>
    </citation>
    <scope>NUCLEOTIDE SEQUENCE [LARGE SCALE GENOMIC DNA]</scope>
    <source>
        <strain evidence="2">DSM 12343 / LSv54</strain>
    </source>
</reference>
<evidence type="ECO:0000313" key="2">
    <source>
        <dbReference type="Proteomes" id="UP000000602"/>
    </source>
</evidence>